<organism evidence="2 3">
    <name type="scientific">Nematostella vectensis</name>
    <name type="common">Starlet sea anemone</name>
    <dbReference type="NCBI Taxonomy" id="45351"/>
    <lineage>
        <taxon>Eukaryota</taxon>
        <taxon>Metazoa</taxon>
        <taxon>Cnidaria</taxon>
        <taxon>Anthozoa</taxon>
        <taxon>Hexacorallia</taxon>
        <taxon>Actiniaria</taxon>
        <taxon>Edwardsiidae</taxon>
        <taxon>Nematostella</taxon>
    </lineage>
</organism>
<evidence type="ECO:0000313" key="2">
    <source>
        <dbReference type="EMBL" id="EDO32317.1"/>
    </source>
</evidence>
<accession>A7SVE4</accession>
<feature type="compositionally biased region" description="Basic and acidic residues" evidence="1">
    <location>
        <begin position="180"/>
        <end position="211"/>
    </location>
</feature>
<sequence length="264" mass="29709">MPKGSKHGYKQSVAQTNTRKRKSTFKGTKKQDKKAQDQREIRQVTEIAFVGDDDVVSEQVPPPQPSASAQKLHDVLEDLSSDDSLNAFEAEGESATGYRFVSIQSLLNFAKRLHANTTCDAVKCLPGYTQNANESLNALVWARCPKHKWHGRERVEMAVGSAAIHFSLGATGKHEIMRRAGIEVGSHTEKESKRRDRGRVEKAEKRASDQHRKYRQARSLARKRDEELRLEPEGTTYEAGGFNELGHDLGPSTSHRRKKRAKKH</sequence>
<dbReference type="EMBL" id="DS469833">
    <property type="protein sequence ID" value="EDO32317.1"/>
    <property type="molecule type" value="Genomic_DNA"/>
</dbReference>
<dbReference type="AlphaFoldDB" id="A7SVE4"/>
<evidence type="ECO:0000313" key="3">
    <source>
        <dbReference type="Proteomes" id="UP000001593"/>
    </source>
</evidence>
<feature type="compositionally biased region" description="Basic and acidic residues" evidence="1">
    <location>
        <begin position="29"/>
        <end position="40"/>
    </location>
</feature>
<name>A7SVE4_NEMVE</name>
<feature type="compositionally biased region" description="Basic and acidic residues" evidence="1">
    <location>
        <begin position="222"/>
        <end position="232"/>
    </location>
</feature>
<feature type="compositionally biased region" description="Basic residues" evidence="1">
    <location>
        <begin position="18"/>
        <end position="28"/>
    </location>
</feature>
<feature type="region of interest" description="Disordered" evidence="1">
    <location>
        <begin position="180"/>
        <end position="264"/>
    </location>
</feature>
<dbReference type="PhylomeDB" id="A7SVE4"/>
<proteinExistence type="predicted"/>
<feature type="compositionally biased region" description="Basic residues" evidence="1">
    <location>
        <begin position="254"/>
        <end position="264"/>
    </location>
</feature>
<gene>
    <name evidence="2" type="ORF">NEMVEDRAFT_v1g247629</name>
</gene>
<protein>
    <submittedName>
        <fullName evidence="2">Uncharacterized protein</fullName>
    </submittedName>
</protein>
<keyword evidence="3" id="KW-1185">Reference proteome</keyword>
<feature type="region of interest" description="Disordered" evidence="1">
    <location>
        <begin position="1"/>
        <end position="40"/>
    </location>
</feature>
<reference evidence="2 3" key="1">
    <citation type="journal article" date="2007" name="Science">
        <title>Sea anemone genome reveals ancestral eumetazoan gene repertoire and genomic organization.</title>
        <authorList>
            <person name="Putnam N.H."/>
            <person name="Srivastava M."/>
            <person name="Hellsten U."/>
            <person name="Dirks B."/>
            <person name="Chapman J."/>
            <person name="Salamov A."/>
            <person name="Terry A."/>
            <person name="Shapiro H."/>
            <person name="Lindquist E."/>
            <person name="Kapitonov V.V."/>
            <person name="Jurka J."/>
            <person name="Genikhovich G."/>
            <person name="Grigoriev I.V."/>
            <person name="Lucas S.M."/>
            <person name="Steele R.E."/>
            <person name="Finnerty J.R."/>
            <person name="Technau U."/>
            <person name="Martindale M.Q."/>
            <person name="Rokhsar D.S."/>
        </authorList>
    </citation>
    <scope>NUCLEOTIDE SEQUENCE [LARGE SCALE GENOMIC DNA]</scope>
    <source>
        <strain evidence="3">CH2 X CH6</strain>
    </source>
</reference>
<dbReference type="Proteomes" id="UP000001593">
    <property type="component" value="Unassembled WGS sequence"/>
</dbReference>
<dbReference type="HOGENOM" id="CLU_1054870_0_0_1"/>
<evidence type="ECO:0000256" key="1">
    <source>
        <dbReference type="SAM" id="MobiDB-lite"/>
    </source>
</evidence>
<dbReference type="InParanoid" id="A7SVE4"/>